<accession>A0A8H4SU84</accession>
<evidence type="ECO:0000313" key="3">
    <source>
        <dbReference type="Proteomes" id="UP000604273"/>
    </source>
</evidence>
<dbReference type="AlphaFoldDB" id="A0A8H4SU84"/>
<dbReference type="EMBL" id="JABFAI010000361">
    <property type="protein sequence ID" value="KAF4945640.1"/>
    <property type="molecule type" value="Genomic_DNA"/>
</dbReference>
<dbReference type="Proteomes" id="UP000604273">
    <property type="component" value="Unassembled WGS sequence"/>
</dbReference>
<organism evidence="2 3">
    <name type="scientific">Fusarium gaditjirri</name>
    <dbReference type="NCBI Taxonomy" id="282569"/>
    <lineage>
        <taxon>Eukaryota</taxon>
        <taxon>Fungi</taxon>
        <taxon>Dikarya</taxon>
        <taxon>Ascomycota</taxon>
        <taxon>Pezizomycotina</taxon>
        <taxon>Sordariomycetes</taxon>
        <taxon>Hypocreomycetidae</taxon>
        <taxon>Hypocreales</taxon>
        <taxon>Nectriaceae</taxon>
        <taxon>Fusarium</taxon>
        <taxon>Fusarium nisikadoi species complex</taxon>
    </lineage>
</organism>
<evidence type="ECO:0000256" key="1">
    <source>
        <dbReference type="SAM" id="MobiDB-lite"/>
    </source>
</evidence>
<keyword evidence="3" id="KW-1185">Reference proteome</keyword>
<protein>
    <submittedName>
        <fullName evidence="2">Uncharacterized protein</fullName>
    </submittedName>
</protein>
<feature type="compositionally biased region" description="Basic and acidic residues" evidence="1">
    <location>
        <begin position="14"/>
        <end position="58"/>
    </location>
</feature>
<proteinExistence type="predicted"/>
<comment type="caution">
    <text evidence="2">The sequence shown here is derived from an EMBL/GenBank/DDBJ whole genome shotgun (WGS) entry which is preliminary data.</text>
</comment>
<evidence type="ECO:0000313" key="2">
    <source>
        <dbReference type="EMBL" id="KAF4945640.1"/>
    </source>
</evidence>
<gene>
    <name evidence="2" type="ORF">FGADI_11762</name>
</gene>
<sequence length="98" mass="11507">MVKTRRNIYDADVDDVHADNEDRRPWNKEQRFCPRSPRRIEIKRKIDRDHDDPQDDTHLPASEANTPLHPIETHKDEAIASPPTNIELPRTTDMAPYL</sequence>
<reference evidence="2" key="1">
    <citation type="journal article" date="2020" name="BMC Genomics">
        <title>Correction to: Identification and distribution of gene clusters required for synthesis of sphingolipid metabolism inhibitors in diverse species of the filamentous fungus Fusarium.</title>
        <authorList>
            <person name="Kim H.S."/>
            <person name="Lohmar J.M."/>
            <person name="Busman M."/>
            <person name="Brown D.W."/>
            <person name="Naumann T.A."/>
            <person name="Divon H.H."/>
            <person name="Lysoe E."/>
            <person name="Uhlig S."/>
            <person name="Proctor R.H."/>
        </authorList>
    </citation>
    <scope>NUCLEOTIDE SEQUENCE</scope>
    <source>
        <strain evidence="2">NRRL 45417</strain>
    </source>
</reference>
<feature type="region of interest" description="Disordered" evidence="1">
    <location>
        <begin position="1"/>
        <end position="98"/>
    </location>
</feature>
<reference evidence="2" key="2">
    <citation type="submission" date="2020-05" db="EMBL/GenBank/DDBJ databases">
        <authorList>
            <person name="Kim H.-S."/>
            <person name="Proctor R.H."/>
            <person name="Brown D.W."/>
        </authorList>
    </citation>
    <scope>NUCLEOTIDE SEQUENCE</scope>
    <source>
        <strain evidence="2">NRRL 45417</strain>
    </source>
</reference>
<name>A0A8H4SU84_9HYPO</name>